<dbReference type="CDD" id="cd14820">
    <property type="entry name" value="TRAX"/>
    <property type="match status" value="1"/>
</dbReference>
<dbReference type="NCBIfam" id="NF011159">
    <property type="entry name" value="PRK14562.1-4"/>
    <property type="match status" value="1"/>
</dbReference>
<dbReference type="HOGENOM" id="CLU_099315_0_0_2"/>
<gene>
    <name evidence="3" type="ordered locus">Maeo_0808</name>
</gene>
<dbReference type="Pfam" id="PF01997">
    <property type="entry name" value="Translin"/>
    <property type="match status" value="1"/>
</dbReference>
<dbReference type="PANTHER" id="PTHR10741">
    <property type="entry name" value="TRANSLIN AND TRANSLIN ASSOCIATED PROTEIN X"/>
    <property type="match status" value="1"/>
</dbReference>
<dbReference type="eggNOG" id="arCOG04318">
    <property type="taxonomic scope" value="Archaea"/>
</dbReference>
<dbReference type="GO" id="GO:0046872">
    <property type="term" value="F:metal ion binding"/>
    <property type="evidence" value="ECO:0007669"/>
    <property type="project" value="UniProtKB-KW"/>
</dbReference>
<evidence type="ECO:0000256" key="1">
    <source>
        <dbReference type="PIRSR" id="PIRSR602848-1"/>
    </source>
</evidence>
<dbReference type="STRING" id="419665.Maeo_0808"/>
<evidence type="ECO:0000313" key="3">
    <source>
        <dbReference type="EMBL" id="ABR56391.1"/>
    </source>
</evidence>
<feature type="binding site" evidence="1">
    <location>
        <position position="82"/>
    </location>
    <ligand>
        <name>Mg(2+)</name>
        <dbReference type="ChEBI" id="CHEBI:18420"/>
    </ligand>
</feature>
<reference evidence="3" key="1">
    <citation type="submission" date="2007-06" db="EMBL/GenBank/DDBJ databases">
        <title>Complete sequence of Methanococcus aeolicus Nankai-3.</title>
        <authorList>
            <consortium name="US DOE Joint Genome Institute"/>
            <person name="Copeland A."/>
            <person name="Lucas S."/>
            <person name="Lapidus A."/>
            <person name="Barry K."/>
            <person name="Glavina del Rio T."/>
            <person name="Dalin E."/>
            <person name="Tice H."/>
            <person name="Pitluck S."/>
            <person name="Chain P."/>
            <person name="Malfatti S."/>
            <person name="Shin M."/>
            <person name="Vergez L."/>
            <person name="Schmutz J."/>
            <person name="Larimer F."/>
            <person name="Land M."/>
            <person name="Hauser L."/>
            <person name="Kyrpides N."/>
            <person name="Lykidis A."/>
            <person name="Sieprawska-Lupa M."/>
            <person name="Whitman W.B."/>
            <person name="Richardson P."/>
        </authorList>
    </citation>
    <scope>NUCLEOTIDE SEQUENCE [LARGE SCALE GENOMIC DNA]</scope>
    <source>
        <strain evidence="3">Nankai-3</strain>
    </source>
</reference>
<evidence type="ECO:0000313" key="4">
    <source>
        <dbReference type="Proteomes" id="UP000001106"/>
    </source>
</evidence>
<keyword evidence="4" id="KW-1185">Reference proteome</keyword>
<dbReference type="KEGG" id="mae:Maeo_0808"/>
<evidence type="ECO:0000256" key="2">
    <source>
        <dbReference type="PIRSR" id="PIRSR602848-2"/>
    </source>
</evidence>
<dbReference type="RefSeq" id="WP_011973523.1">
    <property type="nucleotide sequence ID" value="NC_009635.1"/>
</dbReference>
<keyword evidence="1" id="KW-0479">Metal-binding</keyword>
<dbReference type="EMBL" id="CP000743">
    <property type="protein sequence ID" value="ABR56391.1"/>
    <property type="molecule type" value="Genomic_DNA"/>
</dbReference>
<feature type="cross-link" description="Glycyl lysine isopeptide (Lys-Gly) (interchain with G-Cter in SUMO2)" evidence="2">
    <location>
        <position position="202"/>
    </location>
</feature>
<dbReference type="GeneID" id="5326847"/>
<feature type="binding site" evidence="1">
    <location>
        <position position="127"/>
    </location>
    <ligand>
        <name>Mg(2+)</name>
        <dbReference type="ChEBI" id="CHEBI:18420"/>
    </ligand>
</feature>
<protein>
    <submittedName>
        <fullName evidence="3">Translin</fullName>
    </submittedName>
</protein>
<sequence>MENQNQNLLKYFEEKDKYRENSLKLSREIVRECGITIRHIHKKDNNISFDNLINKLDKLAELVKNNSDLNKYINTPQQEFVEAIVFYNITYKNNILSYSDFKDTTKNININIKPENYLLGLCDVIGELRRMILENIKNDNIKNAEKYYKFMEELYDFIMLFDCYNIVDGLRRKQDVSRSLLEKTNGDLVYFIENIKLREILKNRQ</sequence>
<dbReference type="InterPro" id="IPR036081">
    <property type="entry name" value="Translin_sf"/>
</dbReference>
<keyword evidence="1" id="KW-0460">Magnesium</keyword>
<name>A6UV69_META3</name>
<accession>A6UV69</accession>
<dbReference type="Proteomes" id="UP000001106">
    <property type="component" value="Chromosome"/>
</dbReference>
<proteinExistence type="predicted"/>
<dbReference type="OrthoDB" id="26985at2157"/>
<dbReference type="GO" id="GO:0043565">
    <property type="term" value="F:sequence-specific DNA binding"/>
    <property type="evidence" value="ECO:0007669"/>
    <property type="project" value="InterPro"/>
</dbReference>
<dbReference type="AlphaFoldDB" id="A6UV69"/>
<dbReference type="Gene3D" id="1.20.58.2140">
    <property type="match status" value="1"/>
</dbReference>
<organism evidence="3 4">
    <name type="scientific">Methanococcus aeolicus (strain ATCC BAA-1280 / DSM 17508 / OCM 812 / Nankai-3)</name>
    <dbReference type="NCBI Taxonomy" id="419665"/>
    <lineage>
        <taxon>Archaea</taxon>
        <taxon>Methanobacteriati</taxon>
        <taxon>Methanobacteriota</taxon>
        <taxon>Methanomada group</taxon>
        <taxon>Methanococci</taxon>
        <taxon>Methanococcales</taxon>
        <taxon>Methanococcaceae</taxon>
        <taxon>Methanococcus</taxon>
    </lineage>
</organism>
<dbReference type="SUPFAM" id="SSF74784">
    <property type="entry name" value="Translin"/>
    <property type="match status" value="1"/>
</dbReference>
<dbReference type="InterPro" id="IPR002848">
    <property type="entry name" value="Translin_fam"/>
</dbReference>